<evidence type="ECO:0000256" key="1">
    <source>
        <dbReference type="SAM" id="Coils"/>
    </source>
</evidence>
<keyword evidence="6" id="KW-1185">Reference proteome</keyword>
<feature type="signal peptide" evidence="3">
    <location>
        <begin position="1"/>
        <end position="20"/>
    </location>
</feature>
<dbReference type="EMBL" id="MSCH01000003">
    <property type="protein sequence ID" value="PQJ54732.1"/>
    <property type="molecule type" value="Genomic_DNA"/>
</dbReference>
<dbReference type="InterPro" id="IPR050706">
    <property type="entry name" value="Cyclic-di-GMP_PDE-like"/>
</dbReference>
<gene>
    <name evidence="5" type="ORF">BTO11_14455</name>
</gene>
<keyword evidence="2" id="KW-1133">Transmembrane helix</keyword>
<evidence type="ECO:0000256" key="3">
    <source>
        <dbReference type="SAM" id="SignalP"/>
    </source>
</evidence>
<dbReference type="SUPFAM" id="SSF48452">
    <property type="entry name" value="TPR-like"/>
    <property type="match status" value="1"/>
</dbReference>
<dbReference type="SUPFAM" id="SSF55073">
    <property type="entry name" value="Nucleotide cyclase"/>
    <property type="match status" value="1"/>
</dbReference>
<dbReference type="GO" id="GO:0071111">
    <property type="term" value="F:cyclic-guanylate-specific phosphodiesterase activity"/>
    <property type="evidence" value="ECO:0007669"/>
    <property type="project" value="InterPro"/>
</dbReference>
<dbReference type="PANTHER" id="PTHR33121:SF70">
    <property type="entry name" value="SIGNALING PROTEIN YKOW"/>
    <property type="match status" value="1"/>
</dbReference>
<dbReference type="Pfam" id="PF00990">
    <property type="entry name" value="GGDEF"/>
    <property type="match status" value="1"/>
</dbReference>
<dbReference type="PROSITE" id="PS50887">
    <property type="entry name" value="GGDEF"/>
    <property type="match status" value="1"/>
</dbReference>
<evidence type="ECO:0000259" key="4">
    <source>
        <dbReference type="PROSITE" id="PS50887"/>
    </source>
</evidence>
<sequence>MVNLRTLSIVVICLSALAVACDSQSAEKKKVKVTSLSAQKQEQVIENVSEGGIIPRFATLDELLAYKDEFLATEPEDVLNAFKQFQINHFPSPNDETTNKLDPNTDFNINLDLTARDTLDKNDPLALNIDTKDSQEDSSGPQLNTIPQINTIPDVTVIPKLDVIPDLSAIPNLSVMPDVSIAPDVNISPEQKFQFSLALSEVHLALSELDTALAQLETLPLSDLDIVQKITVLEKKAQILSQKNDFFNAVRYLTEGNKLAVTNDLSRQSILSALQLSEIYVTLSDKDKILYWQHEARDLLAAQDDLGLLIEASIMLAKQQQDIGQHLNATRTLINVVDLVAEKKYYSVEASLRLRLSENFKTAEQYVNAEQELERAYKLAVKSRNQEQQMVAIVRLIDTYAVQNKFNNAKPLLKAAKRLERFLTTVKDKRDYQLAKAQVLAGTSQYKQALNILDNLDMSDIEDEKAKQDLAIKLLDLKSNWLVLNGKKQSGIQLFKKSLDSKLAQQETSTTIKLDFLMANYKYDVAQAKEELAEVQKQLLEYKKQNDKLSQPKEDFINSLYNNKELLAVSVILLFAFVYLILRLFRPRKSKRIFLDPVSGANNHNYFIKHVKLLMQNNTPFSLIMFDIDNMRKVNDKLGFELGDKLLALVVARLDSRLGSNKFLVRLSGDKFIVIAKDFSLKQAFSLAEVLRKELNSNKFYIDNLGINLSASFGVSYCYSNKNIDAIKDDVKNALDKAKAKGGNITQAMDFC</sequence>
<dbReference type="PROSITE" id="PS51257">
    <property type="entry name" value="PROKAR_LIPOPROTEIN"/>
    <property type="match status" value="1"/>
</dbReference>
<dbReference type="NCBIfam" id="TIGR00254">
    <property type="entry name" value="GGDEF"/>
    <property type="match status" value="1"/>
</dbReference>
<dbReference type="InterPro" id="IPR029787">
    <property type="entry name" value="Nucleotide_cyclase"/>
</dbReference>
<reference evidence="5 6" key="1">
    <citation type="submission" date="2016-12" db="EMBL/GenBank/DDBJ databases">
        <title>Diversity of luminous bacteria.</title>
        <authorList>
            <person name="Yoshizawa S."/>
            <person name="Kogure K."/>
        </authorList>
    </citation>
    <scope>NUCLEOTIDE SEQUENCE [LARGE SCALE GENOMIC DNA]</scope>
    <source>
        <strain evidence="5 6">SA4-48</strain>
    </source>
</reference>
<evidence type="ECO:0000313" key="5">
    <source>
        <dbReference type="EMBL" id="PQJ54732.1"/>
    </source>
</evidence>
<evidence type="ECO:0000313" key="6">
    <source>
        <dbReference type="Proteomes" id="UP000239007"/>
    </source>
</evidence>
<dbReference type="Proteomes" id="UP000239007">
    <property type="component" value="Unassembled WGS sequence"/>
</dbReference>
<dbReference type="AlphaFoldDB" id="A0A2S7UZ03"/>
<organism evidence="5 6">
    <name type="scientific">Psychrosphaera saromensis</name>
    <dbReference type="NCBI Taxonomy" id="716813"/>
    <lineage>
        <taxon>Bacteria</taxon>
        <taxon>Pseudomonadati</taxon>
        <taxon>Pseudomonadota</taxon>
        <taxon>Gammaproteobacteria</taxon>
        <taxon>Alteromonadales</taxon>
        <taxon>Pseudoalteromonadaceae</taxon>
        <taxon>Psychrosphaera</taxon>
    </lineage>
</organism>
<proteinExistence type="predicted"/>
<keyword evidence="2" id="KW-0472">Membrane</keyword>
<feature type="chain" id="PRO_5015685077" description="GGDEF domain-containing protein" evidence="3">
    <location>
        <begin position="21"/>
        <end position="752"/>
    </location>
</feature>
<keyword evidence="3" id="KW-0732">Signal</keyword>
<evidence type="ECO:0000256" key="2">
    <source>
        <dbReference type="SAM" id="Phobius"/>
    </source>
</evidence>
<keyword evidence="1" id="KW-0175">Coiled coil</keyword>
<dbReference type="InterPro" id="IPR011990">
    <property type="entry name" value="TPR-like_helical_dom_sf"/>
</dbReference>
<protein>
    <recommendedName>
        <fullName evidence="4">GGDEF domain-containing protein</fullName>
    </recommendedName>
</protein>
<dbReference type="RefSeq" id="WP_105053255.1">
    <property type="nucleotide sequence ID" value="NZ_BMYG01000001.1"/>
</dbReference>
<dbReference type="InterPro" id="IPR043128">
    <property type="entry name" value="Rev_trsase/Diguanyl_cyclase"/>
</dbReference>
<keyword evidence="2" id="KW-0812">Transmembrane</keyword>
<feature type="transmembrane region" description="Helical" evidence="2">
    <location>
        <begin position="566"/>
        <end position="585"/>
    </location>
</feature>
<comment type="caution">
    <text evidence="5">The sequence shown here is derived from an EMBL/GenBank/DDBJ whole genome shotgun (WGS) entry which is preliminary data.</text>
</comment>
<feature type="domain" description="GGDEF" evidence="4">
    <location>
        <begin position="619"/>
        <end position="751"/>
    </location>
</feature>
<feature type="coiled-coil region" evidence="1">
    <location>
        <begin position="518"/>
        <end position="545"/>
    </location>
</feature>
<name>A0A2S7UZ03_9GAMM</name>
<dbReference type="OrthoDB" id="6375994at2"/>
<dbReference type="CDD" id="cd01949">
    <property type="entry name" value="GGDEF"/>
    <property type="match status" value="1"/>
</dbReference>
<dbReference type="PANTHER" id="PTHR33121">
    <property type="entry name" value="CYCLIC DI-GMP PHOSPHODIESTERASE PDEF"/>
    <property type="match status" value="1"/>
</dbReference>
<dbReference type="InterPro" id="IPR000160">
    <property type="entry name" value="GGDEF_dom"/>
</dbReference>
<dbReference type="SMART" id="SM00267">
    <property type="entry name" value="GGDEF"/>
    <property type="match status" value="1"/>
</dbReference>
<accession>A0A2S7UZ03</accession>
<dbReference type="Gene3D" id="3.30.70.270">
    <property type="match status" value="1"/>
</dbReference>